<dbReference type="AlphaFoldDB" id="A0A9D4GEF3"/>
<name>A0A9D4GEF3_DREPO</name>
<keyword evidence="2" id="KW-1185">Reference proteome</keyword>
<accession>A0A9D4GEF3</accession>
<reference evidence="1" key="1">
    <citation type="journal article" date="2019" name="bioRxiv">
        <title>The Genome of the Zebra Mussel, Dreissena polymorpha: A Resource for Invasive Species Research.</title>
        <authorList>
            <person name="McCartney M.A."/>
            <person name="Auch B."/>
            <person name="Kono T."/>
            <person name="Mallez S."/>
            <person name="Zhang Y."/>
            <person name="Obille A."/>
            <person name="Becker A."/>
            <person name="Abrahante J.E."/>
            <person name="Garbe J."/>
            <person name="Badalamenti J.P."/>
            <person name="Herman A."/>
            <person name="Mangelson H."/>
            <person name="Liachko I."/>
            <person name="Sullivan S."/>
            <person name="Sone E.D."/>
            <person name="Koren S."/>
            <person name="Silverstein K.A.T."/>
            <person name="Beckman K.B."/>
            <person name="Gohl D.M."/>
        </authorList>
    </citation>
    <scope>NUCLEOTIDE SEQUENCE</scope>
    <source>
        <strain evidence="1">Duluth1</strain>
        <tissue evidence="1">Whole animal</tissue>
    </source>
</reference>
<reference evidence="1" key="2">
    <citation type="submission" date="2020-11" db="EMBL/GenBank/DDBJ databases">
        <authorList>
            <person name="McCartney M.A."/>
            <person name="Auch B."/>
            <person name="Kono T."/>
            <person name="Mallez S."/>
            <person name="Becker A."/>
            <person name="Gohl D.M."/>
            <person name="Silverstein K.A.T."/>
            <person name="Koren S."/>
            <person name="Bechman K.B."/>
            <person name="Herman A."/>
            <person name="Abrahante J.E."/>
            <person name="Garbe J."/>
        </authorList>
    </citation>
    <scope>NUCLEOTIDE SEQUENCE</scope>
    <source>
        <strain evidence="1">Duluth1</strain>
        <tissue evidence="1">Whole animal</tissue>
    </source>
</reference>
<dbReference type="Proteomes" id="UP000828390">
    <property type="component" value="Unassembled WGS sequence"/>
</dbReference>
<organism evidence="1 2">
    <name type="scientific">Dreissena polymorpha</name>
    <name type="common">Zebra mussel</name>
    <name type="synonym">Mytilus polymorpha</name>
    <dbReference type="NCBI Taxonomy" id="45954"/>
    <lineage>
        <taxon>Eukaryota</taxon>
        <taxon>Metazoa</taxon>
        <taxon>Spiralia</taxon>
        <taxon>Lophotrochozoa</taxon>
        <taxon>Mollusca</taxon>
        <taxon>Bivalvia</taxon>
        <taxon>Autobranchia</taxon>
        <taxon>Heteroconchia</taxon>
        <taxon>Euheterodonta</taxon>
        <taxon>Imparidentia</taxon>
        <taxon>Neoheterodontei</taxon>
        <taxon>Myida</taxon>
        <taxon>Dreissenoidea</taxon>
        <taxon>Dreissenidae</taxon>
        <taxon>Dreissena</taxon>
    </lineage>
</organism>
<gene>
    <name evidence="1" type="ORF">DPMN_143810</name>
</gene>
<comment type="caution">
    <text evidence="1">The sequence shown here is derived from an EMBL/GenBank/DDBJ whole genome shotgun (WGS) entry which is preliminary data.</text>
</comment>
<proteinExistence type="predicted"/>
<protein>
    <submittedName>
        <fullName evidence="1">Uncharacterized protein</fullName>
    </submittedName>
</protein>
<dbReference type="EMBL" id="JAIWYP010000006">
    <property type="protein sequence ID" value="KAH3815288.1"/>
    <property type="molecule type" value="Genomic_DNA"/>
</dbReference>
<evidence type="ECO:0000313" key="1">
    <source>
        <dbReference type="EMBL" id="KAH3815288.1"/>
    </source>
</evidence>
<evidence type="ECO:0000313" key="2">
    <source>
        <dbReference type="Proteomes" id="UP000828390"/>
    </source>
</evidence>
<sequence>MYTKMTALYHIRIATDIDTILPYFTNAQRFEVGDGKLDPKPSASAEAIQISVNADESYTGTAIIGIVVVDENNNTGKVSNVVSILVAKGFCIEVEEVAYYTQGMFDANTDVVYEEYETTTTEPTNN</sequence>